<sequence length="638" mass="72744">MIEPNLTTEVDTKKDKTAIAYIYQSLPEEQLLLISKYKAAKEVWDALKTRHVGVNRVQQAKQRTLKSEFEMLQMKENESIDSFVTKLTGIINKAARVGLAYEDSTLVRKLLNAAPDRFLQIVASIEQYSDLDEMSVDEAIRILKTFEERLKSKKEIRVDSQESLMFTRHEGQGKPFRERGRGRFNQSRGQENNIFRSKRKNWESSQNNFKKETDTNSNKFTHDKSKVLCFKCKEYEHFANKCPSKKEEQSNLIEEDLEPTLLMATVEEAPGRVGSENLDGGVTESMSRPGIKEDIYAARTPIGRQSVGSITNQKHDQSGFMIDHNNEGGSNQKNMINLDLRKITAVKVEVTEEKLIYQDAVMVASKKSLVQRKDTLEKPCPSDAKQQQDFKSEIEMLHNGKKKSIDSFVTRLTGIINKAASVGLAYEDSTLVRKLLNAVPDSFLQIVASIEQYSDLDEMSVDEAIGRLKTFEERLKSKKEIRVDSQESLMFTRHEGQGKPFRERGRGGFYHHEQEWKKIPFSFKLTVSNIEQQGVGSENLDGGVTESMSRPEIKEDIYAARTPIGRQSVGSITNQKHDQSGFMIDHNNEGGSNQKNMINLNLRKITTMKVEVTEEKNDLPGCKDDHKLYKKSNEDIME</sequence>
<name>A0ABQ5GDT9_9ASTR</name>
<dbReference type="InterPro" id="IPR001878">
    <property type="entry name" value="Znf_CCHC"/>
</dbReference>
<feature type="domain" description="CCHC-type" evidence="2">
    <location>
        <begin position="228"/>
        <end position="244"/>
    </location>
</feature>
<proteinExistence type="predicted"/>
<feature type="compositionally biased region" description="Basic and acidic residues" evidence="1">
    <location>
        <begin position="171"/>
        <end position="181"/>
    </location>
</feature>
<reference evidence="3" key="1">
    <citation type="journal article" date="2022" name="Int. J. Mol. Sci.">
        <title>Draft Genome of Tanacetum Coccineum: Genomic Comparison of Closely Related Tanacetum-Family Plants.</title>
        <authorList>
            <person name="Yamashiro T."/>
            <person name="Shiraishi A."/>
            <person name="Nakayama K."/>
            <person name="Satake H."/>
        </authorList>
    </citation>
    <scope>NUCLEOTIDE SEQUENCE</scope>
</reference>
<dbReference type="Pfam" id="PF14223">
    <property type="entry name" value="Retrotran_gag_2"/>
    <property type="match status" value="2"/>
</dbReference>
<evidence type="ECO:0000256" key="1">
    <source>
        <dbReference type="SAM" id="MobiDB-lite"/>
    </source>
</evidence>
<dbReference type="Gene3D" id="4.10.60.10">
    <property type="entry name" value="Zinc finger, CCHC-type"/>
    <property type="match status" value="1"/>
</dbReference>
<dbReference type="SMART" id="SM00343">
    <property type="entry name" value="ZnF_C2HC"/>
    <property type="match status" value="1"/>
</dbReference>
<comment type="caution">
    <text evidence="3">The sequence shown here is derived from an EMBL/GenBank/DDBJ whole genome shotgun (WGS) entry which is preliminary data.</text>
</comment>
<dbReference type="SUPFAM" id="SSF57756">
    <property type="entry name" value="Retrovirus zinc finger-like domains"/>
    <property type="match status" value="1"/>
</dbReference>
<reference evidence="3" key="2">
    <citation type="submission" date="2022-01" db="EMBL/GenBank/DDBJ databases">
        <authorList>
            <person name="Yamashiro T."/>
            <person name="Shiraishi A."/>
            <person name="Satake H."/>
            <person name="Nakayama K."/>
        </authorList>
    </citation>
    <scope>NUCLEOTIDE SEQUENCE</scope>
</reference>
<dbReference type="PANTHER" id="PTHR35317:SF38">
    <property type="entry name" value="RNA-DIRECTED DNA POLYMERASE"/>
    <property type="match status" value="1"/>
</dbReference>
<protein>
    <submittedName>
        <fullName evidence="3">Zinc finger, CCHC-type containing protein</fullName>
    </submittedName>
</protein>
<keyword evidence="4" id="KW-1185">Reference proteome</keyword>
<evidence type="ECO:0000313" key="4">
    <source>
        <dbReference type="Proteomes" id="UP001151760"/>
    </source>
</evidence>
<accession>A0ABQ5GDT9</accession>
<organism evidence="3 4">
    <name type="scientific">Tanacetum coccineum</name>
    <dbReference type="NCBI Taxonomy" id="301880"/>
    <lineage>
        <taxon>Eukaryota</taxon>
        <taxon>Viridiplantae</taxon>
        <taxon>Streptophyta</taxon>
        <taxon>Embryophyta</taxon>
        <taxon>Tracheophyta</taxon>
        <taxon>Spermatophyta</taxon>
        <taxon>Magnoliopsida</taxon>
        <taxon>eudicotyledons</taxon>
        <taxon>Gunneridae</taxon>
        <taxon>Pentapetalae</taxon>
        <taxon>asterids</taxon>
        <taxon>campanulids</taxon>
        <taxon>Asterales</taxon>
        <taxon>Asteraceae</taxon>
        <taxon>Asteroideae</taxon>
        <taxon>Anthemideae</taxon>
        <taxon>Anthemidinae</taxon>
        <taxon>Tanacetum</taxon>
    </lineage>
</organism>
<evidence type="ECO:0000313" key="3">
    <source>
        <dbReference type="EMBL" id="GJT73335.1"/>
    </source>
</evidence>
<dbReference type="Proteomes" id="UP001151760">
    <property type="component" value="Unassembled WGS sequence"/>
</dbReference>
<evidence type="ECO:0000259" key="2">
    <source>
        <dbReference type="SMART" id="SM00343"/>
    </source>
</evidence>
<feature type="compositionally biased region" description="Polar residues" evidence="1">
    <location>
        <begin position="184"/>
        <end position="195"/>
    </location>
</feature>
<dbReference type="EMBL" id="BQNB010018342">
    <property type="protein sequence ID" value="GJT73335.1"/>
    <property type="molecule type" value="Genomic_DNA"/>
</dbReference>
<gene>
    <name evidence="3" type="ORF">Tco_1032621</name>
</gene>
<feature type="region of interest" description="Disordered" evidence="1">
    <location>
        <begin position="171"/>
        <end position="217"/>
    </location>
</feature>
<dbReference type="PANTHER" id="PTHR35317">
    <property type="entry name" value="OS04G0629600 PROTEIN"/>
    <property type="match status" value="1"/>
</dbReference>
<dbReference type="InterPro" id="IPR036875">
    <property type="entry name" value="Znf_CCHC_sf"/>
</dbReference>